<gene>
    <name evidence="1" type="ORF">GRJ2_001543100</name>
</gene>
<comment type="caution">
    <text evidence="1">The sequence shown here is derived from an EMBL/GenBank/DDBJ whole genome shotgun (WGS) entry which is preliminary data.</text>
</comment>
<protein>
    <submittedName>
        <fullName evidence="1">Mitochondrial enolase superfamily member 1</fullName>
    </submittedName>
</protein>
<reference evidence="1 2" key="1">
    <citation type="submission" date="2024-06" db="EMBL/GenBank/DDBJ databases">
        <title>The draft genome of Grus japonensis, version 3.</title>
        <authorList>
            <person name="Nabeshima K."/>
            <person name="Suzuki S."/>
            <person name="Onuma M."/>
        </authorList>
    </citation>
    <scope>NUCLEOTIDE SEQUENCE [LARGE SCALE GENOMIC DNA]</scope>
    <source>
        <strain evidence="1 2">451A</strain>
    </source>
</reference>
<dbReference type="PANTHER" id="PTHR33332">
    <property type="entry name" value="REVERSE TRANSCRIPTASE DOMAIN-CONTAINING PROTEIN"/>
    <property type="match status" value="1"/>
</dbReference>
<sequence length="127" mass="14301">MHQYVLRATSLKNSFAEQNLGVLVDTKLNISQQRALAQKATGILGCIRSVASSLRKGIVPLYSALVRRNLEYCAQFWASQYKKEMDIMGRGPQRIKSTSYKERLGELGLFSLEKKRLGGNVSMYVNI</sequence>
<proteinExistence type="predicted"/>
<evidence type="ECO:0000313" key="1">
    <source>
        <dbReference type="EMBL" id="GAB0190778.1"/>
    </source>
</evidence>
<dbReference type="Proteomes" id="UP001623348">
    <property type="component" value="Unassembled WGS sequence"/>
</dbReference>
<dbReference type="EMBL" id="BAAFJT010000005">
    <property type="protein sequence ID" value="GAB0190778.1"/>
    <property type="molecule type" value="Genomic_DNA"/>
</dbReference>
<dbReference type="AlphaFoldDB" id="A0ABC9WZA7"/>
<accession>A0ABC9WZA7</accession>
<evidence type="ECO:0000313" key="2">
    <source>
        <dbReference type="Proteomes" id="UP001623348"/>
    </source>
</evidence>
<organism evidence="1 2">
    <name type="scientific">Grus japonensis</name>
    <name type="common">Japanese crane</name>
    <name type="synonym">Red-crowned crane</name>
    <dbReference type="NCBI Taxonomy" id="30415"/>
    <lineage>
        <taxon>Eukaryota</taxon>
        <taxon>Metazoa</taxon>
        <taxon>Chordata</taxon>
        <taxon>Craniata</taxon>
        <taxon>Vertebrata</taxon>
        <taxon>Euteleostomi</taxon>
        <taxon>Archelosauria</taxon>
        <taxon>Archosauria</taxon>
        <taxon>Dinosauria</taxon>
        <taxon>Saurischia</taxon>
        <taxon>Theropoda</taxon>
        <taxon>Coelurosauria</taxon>
        <taxon>Aves</taxon>
        <taxon>Neognathae</taxon>
        <taxon>Neoaves</taxon>
        <taxon>Gruiformes</taxon>
        <taxon>Gruidae</taxon>
        <taxon>Grus</taxon>
    </lineage>
</organism>
<keyword evidence="2" id="KW-1185">Reference proteome</keyword>
<name>A0ABC9WZA7_GRUJA</name>